<dbReference type="PANTHER" id="PTHR37316:SF3">
    <property type="entry name" value="TEICHOIC ACID GLYCEROL-PHOSPHATE TRANSFERASE"/>
    <property type="match status" value="1"/>
</dbReference>
<evidence type="ECO:0000313" key="9">
    <source>
        <dbReference type="Proteomes" id="UP000236735"/>
    </source>
</evidence>
<keyword evidence="3" id="KW-1003">Cell membrane</keyword>
<dbReference type="InterPro" id="IPR043148">
    <property type="entry name" value="TagF_C"/>
</dbReference>
<dbReference type="GO" id="GO:0047355">
    <property type="term" value="F:CDP-glycerol glycerophosphotransferase activity"/>
    <property type="evidence" value="ECO:0007669"/>
    <property type="project" value="InterPro"/>
</dbReference>
<evidence type="ECO:0000256" key="5">
    <source>
        <dbReference type="ARBA" id="ARBA00022944"/>
    </source>
</evidence>
<name>A0A1H5WIB2_XYLRU</name>
<dbReference type="AlphaFoldDB" id="A0A1H5WIB2"/>
<protein>
    <submittedName>
        <fullName evidence="8">CDP-glycerol:poly(Glycerophosphate) glycerophosphotransferase</fullName>
    </submittedName>
</protein>
<dbReference type="InterPro" id="IPR043149">
    <property type="entry name" value="TagF_N"/>
</dbReference>
<accession>A0A1H5WIB2</accession>
<evidence type="ECO:0000256" key="3">
    <source>
        <dbReference type="ARBA" id="ARBA00022475"/>
    </source>
</evidence>
<dbReference type="InterPro" id="IPR007554">
    <property type="entry name" value="Glycerophosphate_synth"/>
</dbReference>
<evidence type="ECO:0000256" key="4">
    <source>
        <dbReference type="ARBA" id="ARBA00022679"/>
    </source>
</evidence>
<dbReference type="PANTHER" id="PTHR37316">
    <property type="entry name" value="TEICHOIC ACID GLYCEROL-PHOSPHATE PRIMASE"/>
    <property type="match status" value="1"/>
</dbReference>
<evidence type="ECO:0000256" key="6">
    <source>
        <dbReference type="ARBA" id="ARBA00023136"/>
    </source>
</evidence>
<keyword evidence="5" id="KW-0777">Teichoic acid biosynthesis</keyword>
<dbReference type="EMBL" id="FNUV01000006">
    <property type="protein sequence ID" value="SEF99040.1"/>
    <property type="molecule type" value="Genomic_DNA"/>
</dbReference>
<dbReference type="InterPro" id="IPR051612">
    <property type="entry name" value="Teichoic_Acid_Biosynth"/>
</dbReference>
<dbReference type="SUPFAM" id="SSF53756">
    <property type="entry name" value="UDP-Glycosyltransferase/glycogen phosphorylase"/>
    <property type="match status" value="1"/>
</dbReference>
<dbReference type="Gene3D" id="3.40.50.11820">
    <property type="match status" value="1"/>
</dbReference>
<dbReference type="GO" id="GO:0005886">
    <property type="term" value="C:plasma membrane"/>
    <property type="evidence" value="ECO:0007669"/>
    <property type="project" value="UniProtKB-SubCell"/>
</dbReference>
<keyword evidence="6 7" id="KW-0472">Membrane</keyword>
<gene>
    <name evidence="8" type="ORF">SAMN05216354_2359</name>
</gene>
<keyword evidence="4 8" id="KW-0808">Transferase</keyword>
<evidence type="ECO:0000256" key="7">
    <source>
        <dbReference type="SAM" id="Phobius"/>
    </source>
</evidence>
<evidence type="ECO:0000256" key="2">
    <source>
        <dbReference type="ARBA" id="ARBA00010488"/>
    </source>
</evidence>
<reference evidence="8 9" key="1">
    <citation type="submission" date="2016-10" db="EMBL/GenBank/DDBJ databases">
        <authorList>
            <person name="de Groot N.N."/>
        </authorList>
    </citation>
    <scope>NUCLEOTIDE SEQUENCE [LARGE SCALE GENOMIC DNA]</scope>
    <source>
        <strain evidence="8 9">AR32</strain>
    </source>
</reference>
<dbReference type="GO" id="GO:0019350">
    <property type="term" value="P:teichoic acid biosynthetic process"/>
    <property type="evidence" value="ECO:0007669"/>
    <property type="project" value="UniProtKB-KW"/>
</dbReference>
<dbReference type="Gene3D" id="3.40.50.12580">
    <property type="match status" value="1"/>
</dbReference>
<comment type="similarity">
    <text evidence="2">Belongs to the CDP-glycerol glycerophosphotransferase family.</text>
</comment>
<evidence type="ECO:0000256" key="1">
    <source>
        <dbReference type="ARBA" id="ARBA00004202"/>
    </source>
</evidence>
<dbReference type="Proteomes" id="UP000236735">
    <property type="component" value="Unassembled WGS sequence"/>
</dbReference>
<comment type="subcellular location">
    <subcellularLocation>
        <location evidence="1">Cell membrane</location>
        <topology evidence="1">Peripheral membrane protein</topology>
    </subcellularLocation>
</comment>
<keyword evidence="7" id="KW-0812">Transmembrane</keyword>
<dbReference type="Pfam" id="PF04464">
    <property type="entry name" value="Glyphos_transf"/>
    <property type="match status" value="1"/>
</dbReference>
<organism evidence="8 9">
    <name type="scientific">Xylanibacter ruminicola</name>
    <name type="common">Prevotella ruminicola</name>
    <dbReference type="NCBI Taxonomy" id="839"/>
    <lineage>
        <taxon>Bacteria</taxon>
        <taxon>Pseudomonadati</taxon>
        <taxon>Bacteroidota</taxon>
        <taxon>Bacteroidia</taxon>
        <taxon>Bacteroidales</taxon>
        <taxon>Prevotellaceae</taxon>
        <taxon>Xylanibacter</taxon>
    </lineage>
</organism>
<sequence>MNLSHKLWMIVKPFAKPVGGAMIIALFYLLRIFPIKKNKVLVSVSAGRNYNDNQKYIMEELHKLCPDIDIVWVKDPRYAYEVPSWMRIVRWRSLRYFYEYATAKIWTNNCLDPDYYVKRKGQMYVETWHGGLGIKKVSRDIEGKYATQKRQISFFKNASDMADVFISNSDHLSKIYRRAFRFHGPIWKCGYPKNDMLVLNDPEEGLKARKELGIPLNNKVLLYAPTWRLSFSGNHQIDMNVYSLDMQRLKKVLTEKFGGEWTMVIRFHPSLRLYVKDYQKTHPDVMDVTDYQDMQRLLMATDVMISDYSSCIFDAVLRRIPCFTYATDFDQYKNEERGVYYEMEELPFLYATNNDELEQNVKAFNEEDYLKRWDAFALRMGLNETGHSAKDIAKKMADFLDGEKVIWNNNYPII</sequence>
<feature type="transmembrane region" description="Helical" evidence="7">
    <location>
        <begin position="14"/>
        <end position="33"/>
    </location>
</feature>
<keyword evidence="7" id="KW-1133">Transmembrane helix</keyword>
<proteinExistence type="inferred from homology"/>
<evidence type="ECO:0000313" key="8">
    <source>
        <dbReference type="EMBL" id="SEF99040.1"/>
    </source>
</evidence>